<accession>A0ABQ5JUG9</accession>
<dbReference type="Proteomes" id="UP001057375">
    <property type="component" value="Unassembled WGS sequence"/>
</dbReference>
<proteinExistence type="predicted"/>
<feature type="compositionally biased region" description="Acidic residues" evidence="1">
    <location>
        <begin position="185"/>
        <end position="203"/>
    </location>
</feature>
<evidence type="ECO:0000256" key="1">
    <source>
        <dbReference type="SAM" id="MobiDB-lite"/>
    </source>
</evidence>
<sequence length="215" mass="24754">MPLRPACPLDVPMYRPYLLPSEVAGRTCVLCLTEFCSNGETTYEVHKCGKCTNLMCHSCFLSNKLETEIESVYSGKRRHHFVLRRPAAKCPICKTEFHQTTIQGRYPTESYQVLSHEQMHAILDRSIKPVPCHCHEMTIPQIQQRMYAIEMVHVETVHSSSGTGHRERLFEMLHPAMQAELAISEEDIPLNREEEEEESNQEEEPTHDMRIALSS</sequence>
<feature type="compositionally biased region" description="Basic and acidic residues" evidence="1">
    <location>
        <begin position="204"/>
        <end position="215"/>
    </location>
</feature>
<reference evidence="2" key="1">
    <citation type="submission" date="2022-03" db="EMBL/GenBank/DDBJ databases">
        <title>Draft genome sequence of Aduncisulcus paluster, a free-living microaerophilic Fornicata.</title>
        <authorList>
            <person name="Yuyama I."/>
            <person name="Kume K."/>
            <person name="Tamura T."/>
            <person name="Inagaki Y."/>
            <person name="Hashimoto T."/>
        </authorList>
    </citation>
    <scope>NUCLEOTIDE SEQUENCE</scope>
    <source>
        <strain evidence="2">NY0171</strain>
    </source>
</reference>
<comment type="caution">
    <text evidence="2">The sequence shown here is derived from an EMBL/GenBank/DDBJ whole genome shotgun (WGS) entry which is preliminary data.</text>
</comment>
<name>A0ABQ5JUG9_9EUKA</name>
<organism evidence="2 3">
    <name type="scientific">Aduncisulcus paluster</name>
    <dbReference type="NCBI Taxonomy" id="2918883"/>
    <lineage>
        <taxon>Eukaryota</taxon>
        <taxon>Metamonada</taxon>
        <taxon>Carpediemonas-like organisms</taxon>
        <taxon>Aduncisulcus</taxon>
    </lineage>
</organism>
<protein>
    <recommendedName>
        <fullName evidence="4">RING-type domain-containing protein</fullName>
    </recommendedName>
</protein>
<evidence type="ECO:0008006" key="4">
    <source>
        <dbReference type="Google" id="ProtNLM"/>
    </source>
</evidence>
<feature type="region of interest" description="Disordered" evidence="1">
    <location>
        <begin position="185"/>
        <end position="215"/>
    </location>
</feature>
<keyword evidence="3" id="KW-1185">Reference proteome</keyword>
<dbReference type="EMBL" id="BQXS01011588">
    <property type="protein sequence ID" value="GKT14403.1"/>
    <property type="molecule type" value="Genomic_DNA"/>
</dbReference>
<evidence type="ECO:0000313" key="3">
    <source>
        <dbReference type="Proteomes" id="UP001057375"/>
    </source>
</evidence>
<gene>
    <name evidence="2" type="ORF">ADUPG1_010476</name>
</gene>
<evidence type="ECO:0000313" key="2">
    <source>
        <dbReference type="EMBL" id="GKT14403.1"/>
    </source>
</evidence>